<sequence>MKKTDEMDQRMFLRSEEWGYRVLLLALSAWTLYNCLQAALNGRGYEPVPGWVLLGGVLAQGLSRLAIRQRMLAGDEEYHEPNRLLRVLLGAVAVVVALIAAGMYLVSRA</sequence>
<feature type="transmembrane region" description="Helical" evidence="1">
    <location>
        <begin position="87"/>
        <end position="106"/>
    </location>
</feature>
<proteinExistence type="predicted"/>
<gene>
    <name evidence="2" type="ORF">HMPREF1316_0432</name>
</gene>
<dbReference type="EMBL" id="AWEZ01000043">
    <property type="protein sequence ID" value="ERL08759.1"/>
    <property type="molecule type" value="Genomic_DNA"/>
</dbReference>
<evidence type="ECO:0000313" key="3">
    <source>
        <dbReference type="Proteomes" id="UP000016638"/>
    </source>
</evidence>
<name>U2T6U7_9ACTN</name>
<dbReference type="eggNOG" id="ENOG5032Y4R">
    <property type="taxonomic scope" value="Bacteria"/>
</dbReference>
<keyword evidence="3" id="KW-1185">Reference proteome</keyword>
<dbReference type="PATRIC" id="fig|1125712.3.peg.1055"/>
<accession>U2T6U7</accession>
<evidence type="ECO:0000313" key="2">
    <source>
        <dbReference type="EMBL" id="ERL08759.1"/>
    </source>
</evidence>
<evidence type="ECO:0000256" key="1">
    <source>
        <dbReference type="SAM" id="Phobius"/>
    </source>
</evidence>
<dbReference type="STRING" id="1125712.HMPREF1316_0432"/>
<reference evidence="2 3" key="1">
    <citation type="submission" date="2013-08" db="EMBL/GenBank/DDBJ databases">
        <authorList>
            <person name="Durkin A.S."/>
            <person name="Haft D.R."/>
            <person name="McCorrison J."/>
            <person name="Torralba M."/>
            <person name="Gillis M."/>
            <person name="Haft D.H."/>
            <person name="Methe B."/>
            <person name="Sutton G."/>
            <person name="Nelson K.E."/>
        </authorList>
    </citation>
    <scope>NUCLEOTIDE SEQUENCE [LARGE SCALE GENOMIC DNA]</scope>
    <source>
        <strain evidence="2 3">F0195</strain>
    </source>
</reference>
<keyword evidence="1" id="KW-1133">Transmembrane helix</keyword>
<feature type="transmembrane region" description="Helical" evidence="1">
    <location>
        <begin position="48"/>
        <end position="67"/>
    </location>
</feature>
<dbReference type="Proteomes" id="UP000016638">
    <property type="component" value="Unassembled WGS sequence"/>
</dbReference>
<protein>
    <submittedName>
        <fullName evidence="2">Uncharacterized protein</fullName>
    </submittedName>
</protein>
<dbReference type="RefSeq" id="WP_021725899.1">
    <property type="nucleotide sequence ID" value="NZ_AWEZ01000043.1"/>
</dbReference>
<keyword evidence="1" id="KW-0812">Transmembrane</keyword>
<keyword evidence="1" id="KW-0472">Membrane</keyword>
<organism evidence="2 3">
    <name type="scientific">Olsenella profusa F0195</name>
    <dbReference type="NCBI Taxonomy" id="1125712"/>
    <lineage>
        <taxon>Bacteria</taxon>
        <taxon>Bacillati</taxon>
        <taxon>Actinomycetota</taxon>
        <taxon>Coriobacteriia</taxon>
        <taxon>Coriobacteriales</taxon>
        <taxon>Atopobiaceae</taxon>
        <taxon>Olsenella</taxon>
    </lineage>
</organism>
<comment type="caution">
    <text evidence="2">The sequence shown here is derived from an EMBL/GenBank/DDBJ whole genome shotgun (WGS) entry which is preliminary data.</text>
</comment>
<dbReference type="OrthoDB" id="1692805at2"/>
<dbReference type="AlphaFoldDB" id="U2T6U7"/>